<proteinExistence type="predicted"/>
<organism evidence="3 4">
    <name type="scientific">Gadus morhua</name>
    <name type="common">Atlantic cod</name>
    <dbReference type="NCBI Taxonomy" id="8049"/>
    <lineage>
        <taxon>Eukaryota</taxon>
        <taxon>Metazoa</taxon>
        <taxon>Chordata</taxon>
        <taxon>Craniata</taxon>
        <taxon>Vertebrata</taxon>
        <taxon>Euteleostomi</taxon>
        <taxon>Actinopterygii</taxon>
        <taxon>Neopterygii</taxon>
        <taxon>Teleostei</taxon>
        <taxon>Neoteleostei</taxon>
        <taxon>Acanthomorphata</taxon>
        <taxon>Zeiogadaria</taxon>
        <taxon>Gadariae</taxon>
        <taxon>Gadiformes</taxon>
        <taxon>Gadoidei</taxon>
        <taxon>Gadidae</taxon>
        <taxon>Gadus</taxon>
    </lineage>
</organism>
<feature type="domain" description="DM1" evidence="2">
    <location>
        <begin position="113"/>
        <end position="184"/>
    </location>
</feature>
<accession>A0A8C5B2J9</accession>
<evidence type="ECO:0000256" key="1">
    <source>
        <dbReference type="SAM" id="MobiDB-lite"/>
    </source>
</evidence>
<reference evidence="3" key="1">
    <citation type="submission" date="2025-08" db="UniProtKB">
        <authorList>
            <consortium name="Ensembl"/>
        </authorList>
    </citation>
    <scope>IDENTIFICATION</scope>
</reference>
<evidence type="ECO:0000259" key="2">
    <source>
        <dbReference type="Pfam" id="PF25517"/>
    </source>
</evidence>
<dbReference type="GO" id="GO:0006310">
    <property type="term" value="P:DNA recombination"/>
    <property type="evidence" value="ECO:0007669"/>
    <property type="project" value="UniProtKB-ARBA"/>
</dbReference>
<dbReference type="PANTHER" id="PTHR31164:SF1">
    <property type="entry name" value="RAD52 MOTIF-CONTAINING PROTEIN 1"/>
    <property type="match status" value="1"/>
</dbReference>
<dbReference type="Gene3D" id="3.30.390.80">
    <property type="entry name" value="DNA repair protein Rad52/59/22"/>
    <property type="match status" value="1"/>
</dbReference>
<dbReference type="GO" id="GO:0006302">
    <property type="term" value="P:double-strand break repair"/>
    <property type="evidence" value="ECO:0007669"/>
    <property type="project" value="UniProtKB-ARBA"/>
</dbReference>
<sequence length="257" mass="28856">MEVDIIEFKAPTESNKALFIWDLQAGYSHAYIYERVFSAFSSFGPLFLVKVLPNSPSVSPGFYSLVKFYCSRHALQAQRSTDGTLLFQSTPVKVHTPLHTPQHTLSLSLSRYLSHSRCLELANHCLGFNGWSTRIINVRGRSQEVSGRSQTTLRYGCLLELSFPQHGVSTRGVAVIEETFSLTPTRSGGVLLRHEGAYFTIMTGKVLYIIPLITRLLPKTKQFIYNVFVTSIHSVDQQRNSPPKTLTSSLSNRQRLG</sequence>
<dbReference type="InterPro" id="IPR035979">
    <property type="entry name" value="RBD_domain_sf"/>
</dbReference>
<dbReference type="Proteomes" id="UP000694546">
    <property type="component" value="Chromosome 2"/>
</dbReference>
<dbReference type="PANTHER" id="PTHR31164">
    <property type="entry name" value="RAD52 MOTIF-CONTAINING PROTEIN 1"/>
    <property type="match status" value="1"/>
</dbReference>
<dbReference type="InterPro" id="IPR057652">
    <property type="entry name" value="DSRM_RDM1"/>
</dbReference>
<dbReference type="GO" id="GO:0005730">
    <property type="term" value="C:nucleolus"/>
    <property type="evidence" value="ECO:0007669"/>
    <property type="project" value="TreeGrafter"/>
</dbReference>
<dbReference type="SUPFAM" id="SSF54928">
    <property type="entry name" value="RNA-binding domain, RBD"/>
    <property type="match status" value="1"/>
</dbReference>
<dbReference type="InterPro" id="IPR040224">
    <property type="entry name" value="RDM1"/>
</dbReference>
<evidence type="ECO:0000313" key="3">
    <source>
        <dbReference type="Ensembl" id="ENSGMOP00000038111.1"/>
    </source>
</evidence>
<dbReference type="GeneTree" id="ENSGT00390000018397"/>
<dbReference type="AlphaFoldDB" id="A0A8C5B2J9"/>
<dbReference type="InterPro" id="IPR042525">
    <property type="entry name" value="Rad52_Rad59_Rad22_sf"/>
</dbReference>
<reference evidence="3" key="2">
    <citation type="submission" date="2025-09" db="UniProtKB">
        <authorList>
            <consortium name="Ensembl"/>
        </authorList>
    </citation>
    <scope>IDENTIFICATION</scope>
</reference>
<dbReference type="Pfam" id="PF25517">
    <property type="entry name" value="DSRM_RDM1"/>
    <property type="match status" value="1"/>
</dbReference>
<keyword evidence="4" id="KW-1185">Reference proteome</keyword>
<dbReference type="GO" id="GO:0003676">
    <property type="term" value="F:nucleic acid binding"/>
    <property type="evidence" value="ECO:0007669"/>
    <property type="project" value="InterPro"/>
</dbReference>
<name>A0A8C5B2J9_GADMO</name>
<dbReference type="Ensembl" id="ENSGMOT00000050106.1">
    <property type="protein sequence ID" value="ENSGMOP00000038111.1"/>
    <property type="gene ID" value="ENSGMOG00000008832.2"/>
</dbReference>
<protein>
    <recommendedName>
        <fullName evidence="2">DM1 domain-containing protein</fullName>
    </recommendedName>
</protein>
<evidence type="ECO:0000313" key="4">
    <source>
        <dbReference type="Proteomes" id="UP000694546"/>
    </source>
</evidence>
<dbReference type="SUPFAM" id="SSF54768">
    <property type="entry name" value="dsRNA-binding domain-like"/>
    <property type="match status" value="1"/>
</dbReference>
<feature type="region of interest" description="Disordered" evidence="1">
    <location>
        <begin position="237"/>
        <end position="257"/>
    </location>
</feature>